<dbReference type="PANTHER" id="PTHR14159">
    <property type="entry name" value="ATAXIN-3-RELATED"/>
    <property type="match status" value="1"/>
</dbReference>
<evidence type="ECO:0000259" key="14">
    <source>
        <dbReference type="PROSITE" id="PS50033"/>
    </source>
</evidence>
<reference evidence="17" key="1">
    <citation type="journal article" date="2023" name="Commun. Biol.">
        <title>Genome analysis of Parmales, the sister group of diatoms, reveals the evolutionary specialization of diatoms from phago-mixotrophs to photoautotrophs.</title>
        <authorList>
            <person name="Ban H."/>
            <person name="Sato S."/>
            <person name="Yoshikawa S."/>
            <person name="Yamada K."/>
            <person name="Nakamura Y."/>
            <person name="Ichinomiya M."/>
            <person name="Sato N."/>
            <person name="Blanc-Mathieu R."/>
            <person name="Endo H."/>
            <person name="Kuwata A."/>
            <person name="Ogata H."/>
        </authorList>
    </citation>
    <scope>NUCLEOTIDE SEQUENCE [LARGE SCALE GENOMIC DNA]</scope>
    <source>
        <strain evidence="17">NIES 3701</strain>
    </source>
</reference>
<gene>
    <name evidence="16" type="ORF">TrST_g2314</name>
</gene>
<proteinExistence type="predicted"/>
<dbReference type="Gene3D" id="3.10.20.90">
    <property type="entry name" value="Phosphatidylinositol 3-kinase Catalytic Subunit, Chain A, domain 1"/>
    <property type="match status" value="1"/>
</dbReference>
<evidence type="ECO:0000256" key="10">
    <source>
        <dbReference type="ARBA" id="ARBA00023242"/>
    </source>
</evidence>
<dbReference type="PROSITE" id="PS50033">
    <property type="entry name" value="UBX"/>
    <property type="match status" value="1"/>
</dbReference>
<dbReference type="EMBL" id="BRXY01000357">
    <property type="protein sequence ID" value="GMH89390.1"/>
    <property type="molecule type" value="Genomic_DNA"/>
</dbReference>
<evidence type="ECO:0000313" key="16">
    <source>
        <dbReference type="EMBL" id="GMH89390.1"/>
    </source>
</evidence>
<dbReference type="SUPFAM" id="SSF54236">
    <property type="entry name" value="Ubiquitin-like"/>
    <property type="match status" value="1"/>
</dbReference>
<dbReference type="OrthoDB" id="422700at2759"/>
<evidence type="ECO:0000256" key="2">
    <source>
        <dbReference type="ARBA" id="ARBA00004123"/>
    </source>
</evidence>
<dbReference type="SMART" id="SM00726">
    <property type="entry name" value="UIM"/>
    <property type="match status" value="2"/>
</dbReference>
<feature type="active site" evidence="11 12">
    <location>
        <position position="135"/>
    </location>
</feature>
<dbReference type="GO" id="GO:0005634">
    <property type="term" value="C:nucleus"/>
    <property type="evidence" value="ECO:0007669"/>
    <property type="project" value="UniProtKB-SubCell"/>
</dbReference>
<organism evidence="16 17">
    <name type="scientific">Triparma strigata</name>
    <dbReference type="NCBI Taxonomy" id="1606541"/>
    <lineage>
        <taxon>Eukaryota</taxon>
        <taxon>Sar</taxon>
        <taxon>Stramenopiles</taxon>
        <taxon>Ochrophyta</taxon>
        <taxon>Bolidophyceae</taxon>
        <taxon>Parmales</taxon>
        <taxon>Triparmaceae</taxon>
        <taxon>Triparma</taxon>
    </lineage>
</organism>
<dbReference type="AlphaFoldDB" id="A0A9W7ETH8"/>
<evidence type="ECO:0000256" key="6">
    <source>
        <dbReference type="ARBA" id="ARBA00022801"/>
    </source>
</evidence>
<dbReference type="SMART" id="SM00166">
    <property type="entry name" value="UBX"/>
    <property type="match status" value="1"/>
</dbReference>
<keyword evidence="6 12" id="KW-0378">Hydrolase</keyword>
<accession>A0A9W7ETH8</accession>
<evidence type="ECO:0000256" key="5">
    <source>
        <dbReference type="ARBA" id="ARBA00022786"/>
    </source>
</evidence>
<feature type="active site" description="Nucleophile" evidence="11">
    <location>
        <position position="14"/>
    </location>
</feature>
<name>A0A9W7ETH8_9STRA</name>
<keyword evidence="7" id="KW-0788">Thiol protease</keyword>
<dbReference type="Gene3D" id="3.90.70.40">
    <property type="match status" value="1"/>
</dbReference>
<evidence type="ECO:0000313" key="17">
    <source>
        <dbReference type="Proteomes" id="UP001165085"/>
    </source>
</evidence>
<feature type="region of interest" description="Disordered" evidence="13">
    <location>
        <begin position="220"/>
        <end position="243"/>
    </location>
</feature>
<keyword evidence="4" id="KW-0645">Protease</keyword>
<sequence>MVWIYHERQAAALCGQHSLNNLLQRSQFDPVYLSDIARTLDQKELQVIKDASGVDSEDYRSRVREGSGNVDASGNFSIEVLRSALQTFNLTLVSYMSEAIKKSGVDLTMRSGFILNRDHHWFAIRQINSRFWNLNSMLPQPETISHFKLAAEVEAYINAGYSVFCCLDGEGDQNGALPDPAVEEWECERGVASYWWKEEDLLKGKSSNYEGHAWRNVGEGMRLDGKAPAGGQASSGDGGGSEDEQLQKALLASMGESSGSVDPSQLQNMSEEEQLRLAISASMQSSEVDKEEEEVEDEPAEDDPAAVKLQIRLPNGTRVVRRFKETEVVAKIYGYVKKEDGTGGGKALELRAGFPPKSIASMKTQTIKEAGLKGESLNGRWT</sequence>
<comment type="catalytic activity">
    <reaction evidence="1">
        <text>Thiol-dependent hydrolysis of ester, thioester, amide, peptide and isopeptide bonds formed by the C-terminal Gly of ubiquitin (a 76-residue protein attached to proteins as an intracellular targeting signal).</text>
        <dbReference type="EC" id="3.4.19.12"/>
    </reaction>
</comment>
<evidence type="ECO:0000256" key="1">
    <source>
        <dbReference type="ARBA" id="ARBA00000707"/>
    </source>
</evidence>
<dbReference type="PRINTS" id="PR01233">
    <property type="entry name" value="JOSEPHIN"/>
</dbReference>
<evidence type="ECO:0000256" key="7">
    <source>
        <dbReference type="ARBA" id="ARBA00022807"/>
    </source>
</evidence>
<dbReference type="InterPro" id="IPR001012">
    <property type="entry name" value="UBX_dom"/>
</dbReference>
<feature type="active site" evidence="12">
    <location>
        <position position="14"/>
    </location>
</feature>
<dbReference type="PANTHER" id="PTHR14159:SF0">
    <property type="entry name" value="ATAXIN-3-RELATED"/>
    <property type="match status" value="1"/>
</dbReference>
<comment type="caution">
    <text evidence="16">The sequence shown here is derived from an EMBL/GenBank/DDBJ whole genome shotgun (WGS) entry which is preliminary data.</text>
</comment>
<dbReference type="GO" id="GO:0004843">
    <property type="term" value="F:cysteine-type deubiquitinase activity"/>
    <property type="evidence" value="ECO:0007669"/>
    <property type="project" value="UniProtKB-EC"/>
</dbReference>
<dbReference type="SMART" id="SM01246">
    <property type="entry name" value="Josephin"/>
    <property type="match status" value="1"/>
</dbReference>
<evidence type="ECO:0000259" key="15">
    <source>
        <dbReference type="PROSITE" id="PS50957"/>
    </source>
</evidence>
<protein>
    <recommendedName>
        <fullName evidence="3">ubiquitinyl hydrolase 1</fullName>
        <ecNumber evidence="3">3.4.19.12</ecNumber>
    </recommendedName>
</protein>
<evidence type="ECO:0000256" key="11">
    <source>
        <dbReference type="PIRSR" id="PIRSR633865-1"/>
    </source>
</evidence>
<dbReference type="InterPro" id="IPR006155">
    <property type="entry name" value="Josephin"/>
</dbReference>
<feature type="domain" description="Josephin" evidence="15">
    <location>
        <begin position="1"/>
        <end position="181"/>
    </location>
</feature>
<evidence type="ECO:0000256" key="13">
    <source>
        <dbReference type="SAM" id="MobiDB-lite"/>
    </source>
</evidence>
<dbReference type="PROSITE" id="PS50957">
    <property type="entry name" value="JOSEPHIN"/>
    <property type="match status" value="1"/>
</dbReference>
<dbReference type="GO" id="GO:0006508">
    <property type="term" value="P:proteolysis"/>
    <property type="evidence" value="ECO:0007669"/>
    <property type="project" value="UniProtKB-KW"/>
</dbReference>
<feature type="region of interest" description="Disordered" evidence="13">
    <location>
        <begin position="282"/>
        <end position="303"/>
    </location>
</feature>
<evidence type="ECO:0000256" key="12">
    <source>
        <dbReference type="PROSITE-ProRule" id="PRU00331"/>
    </source>
</evidence>
<keyword evidence="10" id="KW-0539">Nucleus</keyword>
<dbReference type="GO" id="GO:0016579">
    <property type="term" value="P:protein deubiquitination"/>
    <property type="evidence" value="ECO:0007669"/>
    <property type="project" value="InterPro"/>
</dbReference>
<feature type="active site" description="Proton acceptor" evidence="11">
    <location>
        <position position="120"/>
    </location>
</feature>
<dbReference type="InterPro" id="IPR033865">
    <property type="entry name" value="Ataxin-3"/>
</dbReference>
<evidence type="ECO:0000256" key="3">
    <source>
        <dbReference type="ARBA" id="ARBA00012759"/>
    </source>
</evidence>
<keyword evidence="5" id="KW-0833">Ubl conjugation pathway</keyword>
<dbReference type="Pfam" id="PF02099">
    <property type="entry name" value="Josephin"/>
    <property type="match status" value="1"/>
</dbReference>
<feature type="compositionally biased region" description="Acidic residues" evidence="13">
    <location>
        <begin position="289"/>
        <end position="303"/>
    </location>
</feature>
<feature type="domain" description="UBX" evidence="14">
    <location>
        <begin position="302"/>
        <end position="377"/>
    </location>
</feature>
<dbReference type="PROSITE" id="PS50330">
    <property type="entry name" value="UIM"/>
    <property type="match status" value="1"/>
</dbReference>
<dbReference type="Gene3D" id="1.10.287.10">
    <property type="entry name" value="S15/NS1, RNA-binding"/>
    <property type="match status" value="1"/>
</dbReference>
<dbReference type="InterPro" id="IPR029071">
    <property type="entry name" value="Ubiquitin-like_domsf"/>
</dbReference>
<dbReference type="Proteomes" id="UP001165085">
    <property type="component" value="Unassembled WGS sequence"/>
</dbReference>
<comment type="subcellular location">
    <subcellularLocation>
        <location evidence="2">Nucleus</location>
    </subcellularLocation>
</comment>
<evidence type="ECO:0000256" key="8">
    <source>
        <dbReference type="ARBA" id="ARBA00023015"/>
    </source>
</evidence>
<keyword evidence="8" id="KW-0805">Transcription regulation</keyword>
<feature type="active site" evidence="12">
    <location>
        <position position="120"/>
    </location>
</feature>
<dbReference type="Pfam" id="PF00789">
    <property type="entry name" value="UBX"/>
    <property type="match status" value="1"/>
</dbReference>
<dbReference type="InterPro" id="IPR003903">
    <property type="entry name" value="UIM_dom"/>
</dbReference>
<evidence type="ECO:0000256" key="4">
    <source>
        <dbReference type="ARBA" id="ARBA00022670"/>
    </source>
</evidence>
<evidence type="ECO:0000256" key="9">
    <source>
        <dbReference type="ARBA" id="ARBA00023163"/>
    </source>
</evidence>
<keyword evidence="17" id="KW-1185">Reference proteome</keyword>
<keyword evidence="9" id="KW-0804">Transcription</keyword>
<dbReference type="EC" id="3.4.19.12" evidence="3"/>